<dbReference type="AlphaFoldDB" id="A0A3P8KTU0"/>
<accession>A0A3P8KTU0</accession>
<dbReference type="OrthoDB" id="4949223at2"/>
<dbReference type="Proteomes" id="UP000271626">
    <property type="component" value="Chromosome"/>
</dbReference>
<gene>
    <name evidence="1" type="ORF">NCTC10741_03454</name>
</gene>
<dbReference type="RefSeq" id="WP_126197306.1">
    <property type="nucleotide sequence ID" value="NZ_CP085954.1"/>
</dbReference>
<sequence length="134" mass="14779">MIEYSTLDLLTERKAFESRNTLPTSGTTSIPTEVEISPPLYPCECGDPGCALMVSDVESWFSSDFVPHQDVLDVVAEELHLIATCRFFDDHVERSISKFTTVAAAYPRPIAARAIVEAANTWHGCPEELCGREG</sequence>
<evidence type="ECO:0000313" key="2">
    <source>
        <dbReference type="Proteomes" id="UP000271626"/>
    </source>
</evidence>
<protein>
    <submittedName>
        <fullName evidence="1">Uncharacterized protein</fullName>
    </submittedName>
</protein>
<organism evidence="1 2">
    <name type="scientific">Tsukamurella paurometabola</name>
    <name type="common">Corynebacterium paurometabolum</name>
    <dbReference type="NCBI Taxonomy" id="2061"/>
    <lineage>
        <taxon>Bacteria</taxon>
        <taxon>Bacillati</taxon>
        <taxon>Actinomycetota</taxon>
        <taxon>Actinomycetes</taxon>
        <taxon>Mycobacteriales</taxon>
        <taxon>Tsukamurellaceae</taxon>
        <taxon>Tsukamurella</taxon>
    </lineage>
</organism>
<reference evidence="1 2" key="1">
    <citation type="submission" date="2018-12" db="EMBL/GenBank/DDBJ databases">
        <authorList>
            <consortium name="Pathogen Informatics"/>
        </authorList>
    </citation>
    <scope>NUCLEOTIDE SEQUENCE [LARGE SCALE GENOMIC DNA]</scope>
    <source>
        <strain evidence="1 2">NCTC10741</strain>
    </source>
</reference>
<proteinExistence type="predicted"/>
<evidence type="ECO:0000313" key="1">
    <source>
        <dbReference type="EMBL" id="VDR40297.1"/>
    </source>
</evidence>
<dbReference type="EMBL" id="LR131273">
    <property type="protein sequence ID" value="VDR40297.1"/>
    <property type="molecule type" value="Genomic_DNA"/>
</dbReference>
<name>A0A3P8KTU0_TSUPA</name>